<proteinExistence type="predicted"/>
<feature type="domain" description="Tail specific protease" evidence="1">
    <location>
        <begin position="78"/>
        <end position="273"/>
    </location>
</feature>
<dbReference type="PANTHER" id="PTHR37049:SF4">
    <property type="entry name" value="RHODANESE DOMAIN-CONTAINING PROTEIN"/>
    <property type="match status" value="1"/>
</dbReference>
<evidence type="ECO:0000259" key="1">
    <source>
        <dbReference type="Pfam" id="PF03572"/>
    </source>
</evidence>
<dbReference type="InterPro" id="IPR052766">
    <property type="entry name" value="S41A_metabolite_peptidase"/>
</dbReference>
<dbReference type="InterPro" id="IPR005151">
    <property type="entry name" value="Tail-specific_protease"/>
</dbReference>
<dbReference type="Proteomes" id="UP001444661">
    <property type="component" value="Unassembled WGS sequence"/>
</dbReference>
<organism evidence="2 3">
    <name type="scientific">Apiospora rasikravindrae</name>
    <dbReference type="NCBI Taxonomy" id="990691"/>
    <lineage>
        <taxon>Eukaryota</taxon>
        <taxon>Fungi</taxon>
        <taxon>Dikarya</taxon>
        <taxon>Ascomycota</taxon>
        <taxon>Pezizomycotina</taxon>
        <taxon>Sordariomycetes</taxon>
        <taxon>Xylariomycetidae</taxon>
        <taxon>Amphisphaeriales</taxon>
        <taxon>Apiosporaceae</taxon>
        <taxon>Apiospora</taxon>
    </lineage>
</organism>
<evidence type="ECO:0000313" key="3">
    <source>
        <dbReference type="Proteomes" id="UP001444661"/>
    </source>
</evidence>
<dbReference type="Pfam" id="PF03572">
    <property type="entry name" value="Peptidase_S41"/>
    <property type="match status" value="1"/>
</dbReference>
<reference evidence="2 3" key="1">
    <citation type="submission" date="2023-01" db="EMBL/GenBank/DDBJ databases">
        <title>Analysis of 21 Apiospora genomes using comparative genomics revels a genus with tremendous synthesis potential of carbohydrate active enzymes and secondary metabolites.</title>
        <authorList>
            <person name="Sorensen T."/>
        </authorList>
    </citation>
    <scope>NUCLEOTIDE SEQUENCE [LARGE SCALE GENOMIC DNA]</scope>
    <source>
        <strain evidence="2 3">CBS 33761</strain>
    </source>
</reference>
<name>A0ABR1T6P2_9PEZI</name>
<gene>
    <name evidence="2" type="ORF">PG993_006199</name>
</gene>
<accession>A0ABR1T6P2</accession>
<dbReference type="SUPFAM" id="SSF52096">
    <property type="entry name" value="ClpP/crotonase"/>
    <property type="match status" value="1"/>
</dbReference>
<dbReference type="PANTHER" id="PTHR37049">
    <property type="entry name" value="PEPTIDASE S41 FAMILY PROTEIN"/>
    <property type="match status" value="1"/>
</dbReference>
<dbReference type="EMBL" id="JAQQWK010000005">
    <property type="protein sequence ID" value="KAK8041676.1"/>
    <property type="molecule type" value="Genomic_DNA"/>
</dbReference>
<dbReference type="InterPro" id="IPR029045">
    <property type="entry name" value="ClpP/crotonase-like_dom_sf"/>
</dbReference>
<keyword evidence="3" id="KW-1185">Reference proteome</keyword>
<dbReference type="Gene3D" id="3.90.226.10">
    <property type="entry name" value="2-enoyl-CoA Hydratase, Chain A, domain 1"/>
    <property type="match status" value="1"/>
</dbReference>
<sequence length="408" mass="45146">MWSATNGDMTYENGRALFDVACRKRSDPVLHSFPGMFITPPDWDVPPSGDPAFPRPDFKDSGGHFRGYMSAGPAMPEVAVLHLPTFPPASGTRETAETVSRFLTELTHLGKKRLVLDLSGNEGGDIVPAFNLFKTLFPDKSIYSATRFRSTELLGLMTRVFSAAWAEEPDILDPPLVYRQAVRPNTTEPFGSWEDLVLDPKVKSDNMSSLYAHFDFDRASTIRDPIRGFGGIPLNPERQLFAAKDMVIMTDGRCASTCAILVDLLRQQGVRTIAFGGRPHHGPMQTVGGVRGGQRWSLKMIEKHVNTSLRLARDVLAPADAERLAALAPPPLADFPLQFDRYGQSGVNFRDAYGPFDDETPLQFVYEAADCRRFFTVENVMQPASMWGDAARAMFGGEDLCVSEFRSA</sequence>
<comment type="caution">
    <text evidence="2">The sequence shown here is derived from an EMBL/GenBank/DDBJ whole genome shotgun (WGS) entry which is preliminary data.</text>
</comment>
<protein>
    <recommendedName>
        <fullName evidence="1">Tail specific protease domain-containing protein</fullName>
    </recommendedName>
</protein>
<evidence type="ECO:0000313" key="2">
    <source>
        <dbReference type="EMBL" id="KAK8041676.1"/>
    </source>
</evidence>